<comment type="catalytic activity">
    <reaction evidence="2">
        <text>2 superoxide + 2 H(+) = H2O2 + O2</text>
        <dbReference type="Rhea" id="RHEA:20696"/>
        <dbReference type="ChEBI" id="CHEBI:15378"/>
        <dbReference type="ChEBI" id="CHEBI:15379"/>
        <dbReference type="ChEBI" id="CHEBI:16240"/>
        <dbReference type="ChEBI" id="CHEBI:18421"/>
        <dbReference type="EC" id="1.15.1.1"/>
    </reaction>
</comment>
<sequence>MNINHFYKTFGLCISSVLIMTGCNTFYSFNQKPKEKVSVYAVSQQGIGEKLGTVTLQDTSQGLKILTDFTNIPSGPHGFHVHEYGSCGTLGKDGKVGPALAAGGHLNPNHAEHHGTPLTGHLGDLPFLTAQADGRVKETSFAPRLKLADVKGHAIVIHSGGDNYSDTPKPLGGGGGRIACGIVM</sequence>
<dbReference type="EC" id="1.15.1.1" evidence="2"/>
<dbReference type="GO" id="GO:0005507">
    <property type="term" value="F:copper ion binding"/>
    <property type="evidence" value="ECO:0007669"/>
    <property type="project" value="InterPro"/>
</dbReference>
<dbReference type="PANTHER" id="PTHR10003">
    <property type="entry name" value="SUPEROXIDE DISMUTASE CU-ZN -RELATED"/>
    <property type="match status" value="1"/>
</dbReference>
<evidence type="ECO:0000256" key="2">
    <source>
        <dbReference type="RuleBase" id="RU000393"/>
    </source>
</evidence>
<keyword evidence="2" id="KW-0186">Copper</keyword>
<keyword evidence="5" id="KW-1185">Reference proteome</keyword>
<dbReference type="STRING" id="1219383.SAMN05421733_10956"/>
<keyword evidence="2" id="KW-0479">Metal-binding</keyword>
<dbReference type="Pfam" id="PF00080">
    <property type="entry name" value="Sod_Cu"/>
    <property type="match status" value="1"/>
</dbReference>
<evidence type="ECO:0000256" key="1">
    <source>
        <dbReference type="ARBA" id="ARBA00010457"/>
    </source>
</evidence>
<keyword evidence="2" id="KW-0560">Oxidoreductase</keyword>
<name>A0A1G6IUZ0_9GAMM</name>
<organism evidence="4 5">
    <name type="scientific">Acinetobacter boissieri</name>
    <dbReference type="NCBI Taxonomy" id="1219383"/>
    <lineage>
        <taxon>Bacteria</taxon>
        <taxon>Pseudomonadati</taxon>
        <taxon>Pseudomonadota</taxon>
        <taxon>Gammaproteobacteria</taxon>
        <taxon>Moraxellales</taxon>
        <taxon>Moraxellaceae</taxon>
        <taxon>Acinetobacter</taxon>
    </lineage>
</organism>
<comment type="similarity">
    <text evidence="1 2">Belongs to the Cu-Zn superoxide dismutase family.</text>
</comment>
<evidence type="ECO:0000313" key="4">
    <source>
        <dbReference type="EMBL" id="SDC10412.1"/>
    </source>
</evidence>
<dbReference type="PROSITE" id="PS00332">
    <property type="entry name" value="SOD_CU_ZN_2"/>
    <property type="match status" value="1"/>
</dbReference>
<dbReference type="InterPro" id="IPR018152">
    <property type="entry name" value="SOD_Cu/Zn_BS"/>
</dbReference>
<dbReference type="SUPFAM" id="SSF49329">
    <property type="entry name" value="Cu,Zn superoxide dismutase-like"/>
    <property type="match status" value="1"/>
</dbReference>
<comment type="cofactor">
    <cofactor evidence="2">
        <name>Cu cation</name>
        <dbReference type="ChEBI" id="CHEBI:23378"/>
    </cofactor>
    <text evidence="2">Binds 1 copper ion per subunit.</text>
</comment>
<dbReference type="InterPro" id="IPR001424">
    <property type="entry name" value="SOD_Cu_Zn_dom"/>
</dbReference>
<evidence type="ECO:0000259" key="3">
    <source>
        <dbReference type="Pfam" id="PF00080"/>
    </source>
</evidence>
<gene>
    <name evidence="4" type="ORF">SAMN05421733_10956</name>
</gene>
<evidence type="ECO:0000313" key="5">
    <source>
        <dbReference type="Proteomes" id="UP000242501"/>
    </source>
</evidence>
<dbReference type="InterPro" id="IPR024134">
    <property type="entry name" value="SOD_Cu/Zn_/chaperone"/>
</dbReference>
<comment type="cofactor">
    <cofactor evidence="2">
        <name>Zn(2+)</name>
        <dbReference type="ChEBI" id="CHEBI:29105"/>
    </cofactor>
    <text evidence="2">Binds 1 zinc ion per subunit.</text>
</comment>
<dbReference type="RefSeq" id="WP_092749207.1">
    <property type="nucleotide sequence ID" value="NZ_FMYL01000009.1"/>
</dbReference>
<protein>
    <recommendedName>
        <fullName evidence="2">Superoxide dismutase [Cu-Zn]</fullName>
        <ecNumber evidence="2">1.15.1.1</ecNumber>
    </recommendedName>
</protein>
<dbReference type="GO" id="GO:0004784">
    <property type="term" value="F:superoxide dismutase activity"/>
    <property type="evidence" value="ECO:0007669"/>
    <property type="project" value="UniProtKB-EC"/>
</dbReference>
<feature type="domain" description="Superoxide dismutase copper/zinc binding" evidence="3">
    <location>
        <begin position="52"/>
        <end position="183"/>
    </location>
</feature>
<comment type="function">
    <text evidence="2">Destroys radicals which are normally produced within the cells and which are toxic to biological systems.</text>
</comment>
<dbReference type="EMBL" id="FMYL01000009">
    <property type="protein sequence ID" value="SDC10412.1"/>
    <property type="molecule type" value="Genomic_DNA"/>
</dbReference>
<dbReference type="AlphaFoldDB" id="A0A1G6IUZ0"/>
<reference evidence="5" key="1">
    <citation type="submission" date="2016-09" db="EMBL/GenBank/DDBJ databases">
        <authorList>
            <person name="Varghese N."/>
            <person name="Submissions S."/>
        </authorList>
    </citation>
    <scope>NUCLEOTIDE SEQUENCE [LARGE SCALE GENOMIC DNA]</scope>
    <source>
        <strain evidence="5">ANC 4422</strain>
    </source>
</reference>
<dbReference type="Gene3D" id="2.60.40.200">
    <property type="entry name" value="Superoxide dismutase, copper/zinc binding domain"/>
    <property type="match status" value="1"/>
</dbReference>
<dbReference type="OrthoDB" id="5431326at2"/>
<dbReference type="InterPro" id="IPR036423">
    <property type="entry name" value="SOD-like_Cu/Zn_dom_sf"/>
</dbReference>
<accession>A0A1G6IUZ0</accession>
<dbReference type="Proteomes" id="UP000242501">
    <property type="component" value="Unassembled WGS sequence"/>
</dbReference>
<dbReference type="PROSITE" id="PS00087">
    <property type="entry name" value="SOD_CU_ZN_1"/>
    <property type="match status" value="1"/>
</dbReference>
<proteinExistence type="inferred from homology"/>
<keyword evidence="2" id="KW-0862">Zinc</keyword>